<protein>
    <submittedName>
        <fullName evidence="2">Uncharacterized protein</fullName>
    </submittedName>
</protein>
<proteinExistence type="predicted"/>
<accession>A0AAD8XV56</accession>
<evidence type="ECO:0000256" key="1">
    <source>
        <dbReference type="SAM" id="MobiDB-lite"/>
    </source>
</evidence>
<feature type="region of interest" description="Disordered" evidence="1">
    <location>
        <begin position="996"/>
        <end position="1022"/>
    </location>
</feature>
<dbReference type="PANTHER" id="PTHR31669">
    <property type="entry name" value="PROTEIN FAR1-RELATED SEQUENCE 10-RELATED"/>
    <property type="match status" value="1"/>
</dbReference>
<dbReference type="AlphaFoldDB" id="A0AAD8XV56"/>
<reference evidence="2" key="1">
    <citation type="submission" date="2023-06" db="EMBL/GenBank/DDBJ databases">
        <title>Survivors Of The Sea: Transcriptome response of Skeletonema marinoi to long-term dormancy.</title>
        <authorList>
            <person name="Pinder M.I.M."/>
            <person name="Kourtchenko O."/>
            <person name="Robertson E.K."/>
            <person name="Larsson T."/>
            <person name="Maumus F."/>
            <person name="Osuna-Cruz C.M."/>
            <person name="Vancaester E."/>
            <person name="Stenow R."/>
            <person name="Vandepoele K."/>
            <person name="Ploug H."/>
            <person name="Bruchert V."/>
            <person name="Godhe A."/>
            <person name="Topel M."/>
        </authorList>
    </citation>
    <scope>NUCLEOTIDE SEQUENCE</scope>
    <source>
        <strain evidence="2">R05AC</strain>
    </source>
</reference>
<name>A0AAD8XV56_9STRA</name>
<organism evidence="2 3">
    <name type="scientific">Skeletonema marinoi</name>
    <dbReference type="NCBI Taxonomy" id="267567"/>
    <lineage>
        <taxon>Eukaryota</taxon>
        <taxon>Sar</taxon>
        <taxon>Stramenopiles</taxon>
        <taxon>Ochrophyta</taxon>
        <taxon>Bacillariophyta</taxon>
        <taxon>Coscinodiscophyceae</taxon>
        <taxon>Thalassiosirophycidae</taxon>
        <taxon>Thalassiosirales</taxon>
        <taxon>Skeletonemataceae</taxon>
        <taxon>Skeletonema</taxon>
        <taxon>Skeletonema marinoi-dohrnii complex</taxon>
    </lineage>
</organism>
<evidence type="ECO:0000313" key="2">
    <source>
        <dbReference type="EMBL" id="KAK1734060.1"/>
    </source>
</evidence>
<dbReference type="PANTHER" id="PTHR31669:SF251">
    <property type="entry name" value="PROTEIN FAR1-RELATED SEQUENCE"/>
    <property type="match status" value="1"/>
</dbReference>
<dbReference type="GO" id="GO:0006355">
    <property type="term" value="P:regulation of DNA-templated transcription"/>
    <property type="evidence" value="ECO:0007669"/>
    <property type="project" value="InterPro"/>
</dbReference>
<evidence type="ECO:0000313" key="3">
    <source>
        <dbReference type="Proteomes" id="UP001224775"/>
    </source>
</evidence>
<dbReference type="InterPro" id="IPR031052">
    <property type="entry name" value="FHY3/FAR1"/>
</dbReference>
<dbReference type="Proteomes" id="UP001224775">
    <property type="component" value="Unassembled WGS sequence"/>
</dbReference>
<sequence>MSTNRPPTEAAAAAAATANVDAGIGEVAVGIGIVAANSAPAPAPRHFSIDFIEAATAEKFQIGMTFESKEIIEALVDDFANEHGFVYAIGVKSTSLVTDCPWEVKWSSGKKTEITRVNGMHNHACDIASEVMAIKKSGKAVQTAVSQVTAVLAPLLNTDKNLDCDLIRNIIRPYVSPEIILDDKNIRSIMRAFSSVDFSSANCGKVLDELLSNANTNGDNSWIVTRLMNRLKAEDPYFDFRLQYDEDDHVVAVTWQIGASRGALMKYGDKVFLDTRNNENMNCINMQYMTFVVIDGNKEMIPASESFVFQESKELYGVVVNFTLDMTPNFAKESVKLGFSDLFISPQDAKMWFPNVTWLVDTYHFCSPSKKDSVLAKSFGPKFWHLIASDMRAAVYADTEDDCLVCIEAAIAKVSSSQATIDNIVQWQDRRSDWAMYKRNDVKGHMCISGPYAEQNHSSLVALVKDDKNRTLEVNIRDVMRRTELIVQKKQQANFKHQAEAHNDLLRIEDSRRREDLRNPRLTLCRKMFAAFVAQYDLLTAYNCTDEIIDGIPGTRICHTSNSSEGYFIADAGMNGVGEECPCDTEKSYTCCCRHFCAKRRHRGEPPFCKANVDPRHIFELELPMEKRGVQLNETHFDVEVPFNAAFDALDVEVPPAAALAPSTDTARARDELVFMSPSKSKTRLPPPAATTDMFLKKKPRNVGYNVLNDAGSRLAKAAAQHSNIVQNIFLSALSNFTDMAEKMDFHSEKYVGTPYEIPARQLSLLSKQDEASQQAGMPKAKCHDAFGISTYRKGSDKCTTTGGKRPKSCSFCKNDTRSLRPHQTMATCDVKRNLGECTKLDPNTRKEVGEKMTRICNGEEGGFGDLSKETTFNNHIRVDSLPRGTKRIQIKAYGGRYLFCTLLNDRGWPLCVNQGHTTVAYENVFLSEIGAIQGIQKCDYIFYKQMQVPLVTCSSRPIVEVASSTQTHVADDNNASSDSDDDIILSDLARTSTLKNANAKRTSESTDLQEHPAKRPNSNQK</sequence>
<keyword evidence="3" id="KW-1185">Reference proteome</keyword>
<dbReference type="EMBL" id="JATAAI010000042">
    <property type="protein sequence ID" value="KAK1734060.1"/>
    <property type="molecule type" value="Genomic_DNA"/>
</dbReference>
<feature type="compositionally biased region" description="Basic and acidic residues" evidence="1">
    <location>
        <begin position="1002"/>
        <end position="1014"/>
    </location>
</feature>
<comment type="caution">
    <text evidence="2">The sequence shown here is derived from an EMBL/GenBank/DDBJ whole genome shotgun (WGS) entry which is preliminary data.</text>
</comment>
<gene>
    <name evidence="2" type="ORF">QTG54_015318</name>
</gene>